<dbReference type="CDD" id="cd21156">
    <property type="entry name" value="PUA_eIF2d-like"/>
    <property type="match status" value="1"/>
</dbReference>
<feature type="domain" description="Eukaryotic translation initiation factor 2D-like PUA RNA-binding" evidence="3">
    <location>
        <begin position="93"/>
        <end position="175"/>
    </location>
</feature>
<dbReference type="InterPro" id="IPR041366">
    <property type="entry name" value="Pre-PUA"/>
</dbReference>
<evidence type="ECO:0008006" key="6">
    <source>
        <dbReference type="Google" id="ProtNLM"/>
    </source>
</evidence>
<dbReference type="Proteomes" id="UP001314263">
    <property type="component" value="Unassembled WGS sequence"/>
</dbReference>
<dbReference type="EMBL" id="CAUYUE010000014">
    <property type="protein sequence ID" value="CAK0786334.1"/>
    <property type="molecule type" value="Genomic_DNA"/>
</dbReference>
<evidence type="ECO:0000259" key="3">
    <source>
        <dbReference type="Pfam" id="PF26292"/>
    </source>
</evidence>
<dbReference type="PANTHER" id="PTHR12217:SF4">
    <property type="entry name" value="EUKARYOTIC TRANSLATION INITIATION FACTOR 2D"/>
    <property type="match status" value="1"/>
</dbReference>
<dbReference type="InterPro" id="IPR039757">
    <property type="entry name" value="EIF2D"/>
</dbReference>
<dbReference type="SUPFAM" id="SSF88697">
    <property type="entry name" value="PUA domain-like"/>
    <property type="match status" value="1"/>
</dbReference>
<dbReference type="InterPro" id="IPR048248">
    <property type="entry name" value="PUA_eIF2d-like"/>
</dbReference>
<feature type="domain" description="Pre-PUA" evidence="2">
    <location>
        <begin position="2"/>
        <end position="90"/>
    </location>
</feature>
<keyword evidence="5" id="KW-1185">Reference proteome</keyword>
<dbReference type="GO" id="GO:0003743">
    <property type="term" value="F:translation initiation factor activity"/>
    <property type="evidence" value="ECO:0007669"/>
    <property type="project" value="InterPro"/>
</dbReference>
<evidence type="ECO:0000256" key="1">
    <source>
        <dbReference type="SAM" id="MobiDB-lite"/>
    </source>
</evidence>
<dbReference type="PANTHER" id="PTHR12217">
    <property type="entry name" value="EUKARYOTIC TRANSLATION INITIATION FACTOR 2D"/>
    <property type="match status" value="1"/>
</dbReference>
<dbReference type="InterPro" id="IPR048247">
    <property type="entry name" value="eIF2D_N"/>
</dbReference>
<organism evidence="4 5">
    <name type="scientific">Coccomyxa viridis</name>
    <dbReference type="NCBI Taxonomy" id="1274662"/>
    <lineage>
        <taxon>Eukaryota</taxon>
        <taxon>Viridiplantae</taxon>
        <taxon>Chlorophyta</taxon>
        <taxon>core chlorophytes</taxon>
        <taxon>Trebouxiophyceae</taxon>
        <taxon>Trebouxiophyceae incertae sedis</taxon>
        <taxon>Coccomyxaceae</taxon>
        <taxon>Coccomyxa</taxon>
    </lineage>
</organism>
<evidence type="ECO:0000259" key="2">
    <source>
        <dbReference type="Pfam" id="PF17832"/>
    </source>
</evidence>
<proteinExistence type="predicted"/>
<name>A0AAV1IK50_9CHLO</name>
<gene>
    <name evidence="4" type="ORF">CVIRNUC_009547</name>
</gene>
<dbReference type="PROSITE" id="PS50890">
    <property type="entry name" value="PUA"/>
    <property type="match status" value="1"/>
</dbReference>
<evidence type="ECO:0000313" key="5">
    <source>
        <dbReference type="Proteomes" id="UP001314263"/>
    </source>
</evidence>
<reference evidence="4 5" key="1">
    <citation type="submission" date="2023-10" db="EMBL/GenBank/DDBJ databases">
        <authorList>
            <person name="Maclean D."/>
            <person name="Macfadyen A."/>
        </authorList>
    </citation>
    <scope>NUCLEOTIDE SEQUENCE [LARGE SCALE GENOMIC DNA]</scope>
</reference>
<comment type="caution">
    <text evidence="4">The sequence shown here is derived from an EMBL/GenBank/DDBJ whole genome shotgun (WGS) entry which is preliminary data.</text>
</comment>
<dbReference type="Pfam" id="PF26292">
    <property type="entry name" value="PUA_elF2D"/>
    <property type="match status" value="1"/>
</dbReference>
<dbReference type="AlphaFoldDB" id="A0AAV1IK50"/>
<evidence type="ECO:0000313" key="4">
    <source>
        <dbReference type="EMBL" id="CAK0786334.1"/>
    </source>
</evidence>
<accession>A0AAV1IK50</accession>
<dbReference type="CDD" id="cd11610">
    <property type="entry name" value="eIF2D_N"/>
    <property type="match status" value="1"/>
</dbReference>
<dbReference type="Pfam" id="PF17832">
    <property type="entry name" value="Pre-PUA"/>
    <property type="match status" value="1"/>
</dbReference>
<feature type="compositionally biased region" description="Low complexity" evidence="1">
    <location>
        <begin position="234"/>
        <end position="264"/>
    </location>
</feature>
<dbReference type="GO" id="GO:0001731">
    <property type="term" value="P:formation of translation preinitiation complex"/>
    <property type="evidence" value="ECO:0007669"/>
    <property type="project" value="InterPro"/>
</dbReference>
<feature type="compositionally biased region" description="Polar residues" evidence="1">
    <location>
        <begin position="220"/>
        <end position="229"/>
    </location>
</feature>
<sequence>MFKKKTDVLTTRPLSGKDVKALKRRVEVSFPDLIADDLDALFPAKVEVQLLKLKNRATAYTCNGPSPLFFDPEGRGDLLVPTCYALWRCPNILEKLFTYSEVSPKVLGGADLFLQGLIVPEGGLGYFSAGDHRVVCIPQNPHPFAVGIMEASSDDIARTGLKGKGLKLLHHYPDQLWAMGDKSVPNAGFTPGRIFPQEGPGSSDAGATAAETSLAGMSLSEDTQPQASNGHPEPAAGAASVPAAAEEADTAAAADASSAGTFSAPAGHPQTQDELIELCLLKGLQSVTDEELPMLTSDLYAKHMGVLGIKIIHKQDKLVSVNREHELYQAHTADASPAGASSSASPSAAAVRAEAAPSSSGRISVTFSYRAPSSLRPIFGPSAEADRDALYSEAQVHQALQNYQKQQQLSATGSCIKLDR</sequence>
<protein>
    <recommendedName>
        <fullName evidence="6">Eukaryotic translation initiation factor 2D</fullName>
    </recommendedName>
</protein>
<dbReference type="Gene3D" id="3.10.400.20">
    <property type="match status" value="1"/>
</dbReference>
<feature type="region of interest" description="Disordered" evidence="1">
    <location>
        <begin position="188"/>
        <end position="268"/>
    </location>
</feature>
<dbReference type="InterPro" id="IPR015947">
    <property type="entry name" value="PUA-like_sf"/>
</dbReference>